<proteinExistence type="predicted"/>
<evidence type="ECO:0000256" key="1">
    <source>
        <dbReference type="SAM" id="MobiDB-lite"/>
    </source>
</evidence>
<accession>A0A016VUH6</accession>
<keyword evidence="2" id="KW-1133">Transmembrane helix</keyword>
<organism evidence="3 4">
    <name type="scientific">Ancylostoma ceylanicum</name>
    <dbReference type="NCBI Taxonomy" id="53326"/>
    <lineage>
        <taxon>Eukaryota</taxon>
        <taxon>Metazoa</taxon>
        <taxon>Ecdysozoa</taxon>
        <taxon>Nematoda</taxon>
        <taxon>Chromadorea</taxon>
        <taxon>Rhabditida</taxon>
        <taxon>Rhabditina</taxon>
        <taxon>Rhabditomorpha</taxon>
        <taxon>Strongyloidea</taxon>
        <taxon>Ancylostomatidae</taxon>
        <taxon>Ancylostomatinae</taxon>
        <taxon>Ancylostoma</taxon>
    </lineage>
</organism>
<sequence>MPISSAERPFMPFPDDFFEEKYQWCIAFTGSITLLLIPLFFCASNNTSSLSVTPSIMKAQTRKDKSEKSTVESTRSLAEASERQVTLEMKSPTTVTRKGSSVTDRDVVLMLFDPNYL</sequence>
<feature type="compositionally biased region" description="Basic and acidic residues" evidence="1">
    <location>
        <begin position="61"/>
        <end position="70"/>
    </location>
</feature>
<gene>
    <name evidence="3" type="primary">Acey_s0004.g1881</name>
    <name evidence="3" type="ORF">Y032_0004g1881</name>
</gene>
<keyword evidence="2" id="KW-0472">Membrane</keyword>
<name>A0A016VUH6_9BILA</name>
<reference evidence="4" key="1">
    <citation type="journal article" date="2015" name="Nat. Genet.">
        <title>The genome and transcriptome of the zoonotic hookworm Ancylostoma ceylanicum identify infection-specific gene families.</title>
        <authorList>
            <person name="Schwarz E.M."/>
            <person name="Hu Y."/>
            <person name="Antoshechkin I."/>
            <person name="Miller M.M."/>
            <person name="Sternberg P.W."/>
            <person name="Aroian R.V."/>
        </authorList>
    </citation>
    <scope>NUCLEOTIDE SEQUENCE</scope>
    <source>
        <strain evidence="4">HY135</strain>
    </source>
</reference>
<protein>
    <submittedName>
        <fullName evidence="3">Uncharacterized protein</fullName>
    </submittedName>
</protein>
<keyword evidence="2" id="KW-0812">Transmembrane</keyword>
<dbReference type="EMBL" id="JARK01001340">
    <property type="protein sequence ID" value="EYC30971.1"/>
    <property type="molecule type" value="Genomic_DNA"/>
</dbReference>
<evidence type="ECO:0000313" key="3">
    <source>
        <dbReference type="EMBL" id="EYC30971.1"/>
    </source>
</evidence>
<dbReference type="Proteomes" id="UP000024635">
    <property type="component" value="Unassembled WGS sequence"/>
</dbReference>
<keyword evidence="4" id="KW-1185">Reference proteome</keyword>
<dbReference type="AlphaFoldDB" id="A0A016VUH6"/>
<evidence type="ECO:0000256" key="2">
    <source>
        <dbReference type="SAM" id="Phobius"/>
    </source>
</evidence>
<evidence type="ECO:0000313" key="4">
    <source>
        <dbReference type="Proteomes" id="UP000024635"/>
    </source>
</evidence>
<feature type="transmembrane region" description="Helical" evidence="2">
    <location>
        <begin position="21"/>
        <end position="41"/>
    </location>
</feature>
<feature type="region of interest" description="Disordered" evidence="1">
    <location>
        <begin position="59"/>
        <end position="98"/>
    </location>
</feature>
<comment type="caution">
    <text evidence="3">The sequence shown here is derived from an EMBL/GenBank/DDBJ whole genome shotgun (WGS) entry which is preliminary data.</text>
</comment>